<evidence type="ECO:0000259" key="2">
    <source>
        <dbReference type="Pfam" id="PF20693"/>
    </source>
</evidence>
<keyword evidence="1" id="KW-0812">Transmembrane</keyword>
<dbReference type="STRING" id="582680.RS86_03718"/>
<dbReference type="EMBL" id="JYIX01000040">
    <property type="protein sequence ID" value="KJL30775.1"/>
    <property type="molecule type" value="Genomic_DNA"/>
</dbReference>
<proteinExistence type="predicted"/>
<dbReference type="Pfam" id="PF20693">
    <property type="entry name" value="YobI-ATPase"/>
    <property type="match status" value="1"/>
</dbReference>
<evidence type="ECO:0000313" key="3">
    <source>
        <dbReference type="EMBL" id="KJL30775.1"/>
    </source>
</evidence>
<keyword evidence="1" id="KW-0472">Membrane</keyword>
<dbReference type="SUPFAM" id="SSF52540">
    <property type="entry name" value="P-loop containing nucleoside triphosphate hydrolases"/>
    <property type="match status" value="1"/>
</dbReference>
<gene>
    <name evidence="3" type="ORF">RS86_03718</name>
</gene>
<keyword evidence="1" id="KW-1133">Transmembrane helix</keyword>
<name>A0A0F0LES0_9MICO</name>
<reference evidence="3 4" key="1">
    <citation type="submission" date="2015-02" db="EMBL/GenBank/DDBJ databases">
        <title>Draft genome sequences of ten Microbacterium spp. with emphasis on heavy metal contaminated environments.</title>
        <authorList>
            <person name="Corretto E."/>
        </authorList>
    </citation>
    <scope>NUCLEOTIDE SEQUENCE [LARGE SCALE GENOMIC DNA]</scope>
    <source>
        <strain evidence="3 4">ARN176</strain>
    </source>
</reference>
<evidence type="ECO:0000313" key="4">
    <source>
        <dbReference type="Proteomes" id="UP000033740"/>
    </source>
</evidence>
<feature type="domain" description="YobI-like P-loop NTPase" evidence="2">
    <location>
        <begin position="10"/>
        <end position="397"/>
    </location>
</feature>
<protein>
    <recommendedName>
        <fullName evidence="2">YobI-like P-loop NTPase domain-containing protein</fullName>
    </recommendedName>
</protein>
<feature type="transmembrane region" description="Helical" evidence="1">
    <location>
        <begin position="119"/>
        <end position="140"/>
    </location>
</feature>
<keyword evidence="4" id="KW-1185">Reference proteome</keyword>
<dbReference type="InterPro" id="IPR048428">
    <property type="entry name" value="YobI-NTPase"/>
</dbReference>
<feature type="transmembrane region" description="Helical" evidence="1">
    <location>
        <begin position="152"/>
        <end position="172"/>
    </location>
</feature>
<dbReference type="AlphaFoldDB" id="A0A0F0LES0"/>
<comment type="caution">
    <text evidence="3">The sequence shown here is derived from an EMBL/GenBank/DDBJ whole genome shotgun (WGS) entry which is preliminary data.</text>
</comment>
<dbReference type="InterPro" id="IPR027417">
    <property type="entry name" value="P-loop_NTPase"/>
</dbReference>
<organism evidence="3 4">
    <name type="scientific">Microbacterium azadirachtae</name>
    <dbReference type="NCBI Taxonomy" id="582680"/>
    <lineage>
        <taxon>Bacteria</taxon>
        <taxon>Bacillati</taxon>
        <taxon>Actinomycetota</taxon>
        <taxon>Actinomycetes</taxon>
        <taxon>Micrococcales</taxon>
        <taxon>Microbacteriaceae</taxon>
        <taxon>Microbacterium</taxon>
    </lineage>
</organism>
<evidence type="ECO:0000256" key="1">
    <source>
        <dbReference type="SAM" id="Phobius"/>
    </source>
</evidence>
<accession>A0A0F0LES0</accession>
<dbReference type="Proteomes" id="UP000033740">
    <property type="component" value="Unassembled WGS sequence"/>
</dbReference>
<sequence length="1211" mass="133902">MFDPPRHELYFDLLERAIAHDGSRNIALTGAYGTGKSSVLEHLKTHPRYRDQTVTLALSTIAPRGVPDDEDASSPTSQVNLIQKEIVKQLLYRTAVLEVPRTRFHRASVPPRFRGLRSALVIGLSIALVLFALGPLHPLITSWFDGWWRHALAYMVAAILIVGATWLAVLVARSRPLMSASVNAAITTVTLAKKSETYFDAYLDEIVYFFEATGTSLVLIEDIDRFEDAEIFDTLRALNNLLNESHQLKRRIVFVYAIRDSVFEKIGAEASELDINAALSDRVKEALKRASRTKFFDVVIPVVPFISPDNARDVMSKAMKSPDFKIKPALIRLAARHVADMRMIHNIRNEFEVYRQELVVAKRALPDINNNLVFAIVLFKNTHLADFENIRHRDSSLDHLYVAWRALIARAIPLATRRLNEYRTASRPTPTAEEQARTLGERLQVLRDVLNDSAPSPLTVALDPELEDAITTPSGWTSVAEDGELVLNLNRSNGTSTAFTLSTESLTRLLETPINPADWAKQDGKLVETQERHLIETVALLRHHTWAQLHARRDLTIPADELDLTVEEEARLRVALGERTEACFADLTSAILPSEMSRELVRHGYITSHFALYTSNYYGKHLSKAAREYIYRCIGPGVPDTNYPLSKRDVQQILREQKADKNDRADLFSDASVLNIDFVDHLLHERPAAAARVGQQLGQMGDARFEFLDAYMTQGSSPGALLATMVSHWREVTHYAATSSAVADGSRLDILDLVLAEIQGDSQASSPSIAALIADRYSQLTNFTSPASRTQAAFVVGLLDGQGHPIPDLTPLSSDARDAVLSLGLFPVTMVNLRAFVPSGNIDLGTLRRTNRDLYDHILQNVADYAGLAQSKSQSVTTVKNVAQLVTLIQDVHAVDREKLPLVFAATLPMQVPDLSAFEVDAWPEIVGAQRVVPSAVNVAAYVEQYGVDDRLAKLLNPRKILEPTKLDTATRVELAHSILQARDVIPSTLARVRTVSTLGTGKLEPSALTPESGDLVARLLTARLLEDDASTFGTVLMVDWPTLERTIKSSKQFSSFVAPAILPARWIASFLLSKVPGQKARIAVVTGLPSLLTTATRAEARAIASVLVSQGWRLRPARITALHQAGAWHEQIVALLANSETLVDLDDARQILAGLGGDYARVASGGSGRPNFPHNTPHHEVLNRFVGSTVKHVREENFKRLGTRYVARLQ</sequence>
<dbReference type="PATRIC" id="fig|582680.6.peg.3803"/>